<dbReference type="RefSeq" id="WP_092493353.1">
    <property type="nucleotide sequence ID" value="NZ_FNKD01000003.1"/>
</dbReference>
<dbReference type="InterPro" id="IPR020935">
    <property type="entry name" value="PdiEstase_YfcE_CS"/>
</dbReference>
<evidence type="ECO:0000256" key="4">
    <source>
        <dbReference type="RuleBase" id="RU362039"/>
    </source>
</evidence>
<keyword evidence="2 4" id="KW-0479">Metal-binding</keyword>
<dbReference type="EMBL" id="FNKD01000003">
    <property type="protein sequence ID" value="SDQ78909.1"/>
    <property type="molecule type" value="Genomic_DNA"/>
</dbReference>
<evidence type="ECO:0000313" key="7">
    <source>
        <dbReference type="Proteomes" id="UP000199444"/>
    </source>
</evidence>
<evidence type="ECO:0000256" key="1">
    <source>
        <dbReference type="ARBA" id="ARBA00008950"/>
    </source>
</evidence>
<protein>
    <recommendedName>
        <fullName evidence="4">Phosphoesterase</fullName>
        <ecNumber evidence="4">3.1.4.-</ecNumber>
    </recommendedName>
</protein>
<organism evidence="6 7">
    <name type="scientific">Virgibacillus salinus</name>
    <dbReference type="NCBI Taxonomy" id="553311"/>
    <lineage>
        <taxon>Bacteria</taxon>
        <taxon>Bacillati</taxon>
        <taxon>Bacillota</taxon>
        <taxon>Bacilli</taxon>
        <taxon>Bacillales</taxon>
        <taxon>Bacillaceae</taxon>
        <taxon>Virgibacillus</taxon>
    </lineage>
</organism>
<dbReference type="PANTHER" id="PTHR11124">
    <property type="entry name" value="VACUOLAR SORTING PROTEIN VPS29"/>
    <property type="match status" value="1"/>
</dbReference>
<comment type="similarity">
    <text evidence="1 4">Belongs to the metallophosphoesterase superfamily. YfcE family.</text>
</comment>
<dbReference type="AlphaFoldDB" id="A0A1H1DRL3"/>
<accession>A0A1H1DRL3</accession>
<sequence length="165" mass="18549">MKIIVVADTHMPGKGKQLPSRLIKELESAELIIHAGDWKSMEVHSMLTKYAEVEGVYGNVDGDDIKENFALKEIIDVAGHKIGVTHGHGDKKSTEKRAIEAFEGEAMDVIIYGHSHIPMLKYFKKTLLFNPGSPTDKRTLPYYSFGILEIDQEVRSEIIFFSDKS</sequence>
<dbReference type="Pfam" id="PF12850">
    <property type="entry name" value="Metallophos_2"/>
    <property type="match status" value="1"/>
</dbReference>
<dbReference type="NCBIfam" id="TIGR00040">
    <property type="entry name" value="yfcE"/>
    <property type="match status" value="1"/>
</dbReference>
<dbReference type="InterPro" id="IPR000979">
    <property type="entry name" value="Phosphodiesterase_MJ0936/Vps29"/>
</dbReference>
<dbReference type="Proteomes" id="UP000199444">
    <property type="component" value="Unassembled WGS sequence"/>
</dbReference>
<comment type="cofactor">
    <cofactor evidence="4">
        <name>a divalent metal cation</name>
        <dbReference type="ChEBI" id="CHEBI:60240"/>
    </cofactor>
</comment>
<evidence type="ECO:0000256" key="2">
    <source>
        <dbReference type="ARBA" id="ARBA00022723"/>
    </source>
</evidence>
<dbReference type="GO" id="GO:0016787">
    <property type="term" value="F:hydrolase activity"/>
    <property type="evidence" value="ECO:0007669"/>
    <property type="project" value="UniProtKB-UniRule"/>
</dbReference>
<dbReference type="InterPro" id="IPR024654">
    <property type="entry name" value="Calcineurin-like_PHP_lpxH"/>
</dbReference>
<dbReference type="PROSITE" id="PS01269">
    <property type="entry name" value="UPF0025"/>
    <property type="match status" value="1"/>
</dbReference>
<reference evidence="6 7" key="1">
    <citation type="submission" date="2016-10" db="EMBL/GenBank/DDBJ databases">
        <authorList>
            <person name="de Groot N.N."/>
        </authorList>
    </citation>
    <scope>NUCLEOTIDE SEQUENCE [LARGE SCALE GENOMIC DNA]</scope>
    <source>
        <strain evidence="6 7">CGMCC 1.10449</strain>
    </source>
</reference>
<dbReference type="EC" id="3.1.4.-" evidence="4"/>
<dbReference type="SUPFAM" id="SSF56300">
    <property type="entry name" value="Metallo-dependent phosphatases"/>
    <property type="match status" value="1"/>
</dbReference>
<evidence type="ECO:0000256" key="3">
    <source>
        <dbReference type="ARBA" id="ARBA00022801"/>
    </source>
</evidence>
<feature type="domain" description="Calcineurin-like phosphoesterase" evidence="5">
    <location>
        <begin position="1"/>
        <end position="152"/>
    </location>
</feature>
<proteinExistence type="inferred from homology"/>
<keyword evidence="7" id="KW-1185">Reference proteome</keyword>
<evidence type="ECO:0000259" key="5">
    <source>
        <dbReference type="Pfam" id="PF12850"/>
    </source>
</evidence>
<dbReference type="STRING" id="553311.SAMN05216231_2534"/>
<keyword evidence="3" id="KW-0378">Hydrolase</keyword>
<gene>
    <name evidence="6" type="ORF">SAMN05216231_2534</name>
</gene>
<dbReference type="Gene3D" id="3.60.21.10">
    <property type="match status" value="1"/>
</dbReference>
<evidence type="ECO:0000313" key="6">
    <source>
        <dbReference type="EMBL" id="SDQ78909.1"/>
    </source>
</evidence>
<dbReference type="InterPro" id="IPR029052">
    <property type="entry name" value="Metallo-depent_PP-like"/>
</dbReference>
<name>A0A1H1DRL3_9BACI</name>
<dbReference type="GO" id="GO:0046872">
    <property type="term" value="F:metal ion binding"/>
    <property type="evidence" value="ECO:0007669"/>
    <property type="project" value="UniProtKB-KW"/>
</dbReference>